<dbReference type="AlphaFoldDB" id="A0A4P7QHC6"/>
<protein>
    <submittedName>
        <fullName evidence="1">Uncharacterized protein</fullName>
    </submittedName>
</protein>
<gene>
    <name evidence="1" type="ORF">CENDO_09290</name>
</gene>
<dbReference type="Proteomes" id="UP000296352">
    <property type="component" value="Chromosome"/>
</dbReference>
<accession>A0A4P7QHC6</accession>
<reference evidence="1 2" key="1">
    <citation type="submission" date="2019-04" db="EMBL/GenBank/DDBJ databases">
        <title>Corynebacterium endometrii sp. nov., isolated from the uterus of a cow with endometritis.</title>
        <authorList>
            <person name="Ballas P."/>
            <person name="Ruckert C."/>
            <person name="Wagener K."/>
            <person name="Drillich M."/>
            <person name="Kaempfer P."/>
            <person name="Busse H.-J."/>
            <person name="Ehling-Schulz M."/>
        </authorList>
    </citation>
    <scope>NUCLEOTIDE SEQUENCE [LARGE SCALE GENOMIC DNA]</scope>
    <source>
        <strain evidence="1 2">LMM-1653</strain>
    </source>
</reference>
<evidence type="ECO:0000313" key="2">
    <source>
        <dbReference type="Proteomes" id="UP000296352"/>
    </source>
</evidence>
<organism evidence="1 2">
    <name type="scientific">Corynebacterium endometrii</name>
    <dbReference type="NCBI Taxonomy" id="2488819"/>
    <lineage>
        <taxon>Bacteria</taxon>
        <taxon>Bacillati</taxon>
        <taxon>Actinomycetota</taxon>
        <taxon>Actinomycetes</taxon>
        <taxon>Mycobacteriales</taxon>
        <taxon>Corynebacteriaceae</taxon>
        <taxon>Corynebacterium</taxon>
    </lineage>
</organism>
<dbReference type="KEGG" id="cee:CENDO_09290"/>
<evidence type="ECO:0000313" key="1">
    <source>
        <dbReference type="EMBL" id="QCB29122.1"/>
    </source>
</evidence>
<dbReference type="EMBL" id="CP039247">
    <property type="protein sequence ID" value="QCB29122.1"/>
    <property type="molecule type" value="Genomic_DNA"/>
</dbReference>
<proteinExistence type="predicted"/>
<name>A0A4P7QHC6_9CORY</name>
<sequence length="76" mass="8091" precursor="true">MLILVAAMVINVAPKMVLVWASPPNDSLPVTSTAASAVIVRFSPTAADMQIWVATIGQINPRVLFVELFGDLIKAV</sequence>
<keyword evidence="2" id="KW-1185">Reference proteome</keyword>